<evidence type="ECO:0000313" key="1">
    <source>
        <dbReference type="EMBL" id="KAG0411967.1"/>
    </source>
</evidence>
<organism evidence="1 2">
    <name type="scientific">Ixodes persulcatus</name>
    <name type="common">Taiga tick</name>
    <dbReference type="NCBI Taxonomy" id="34615"/>
    <lineage>
        <taxon>Eukaryota</taxon>
        <taxon>Metazoa</taxon>
        <taxon>Ecdysozoa</taxon>
        <taxon>Arthropoda</taxon>
        <taxon>Chelicerata</taxon>
        <taxon>Arachnida</taxon>
        <taxon>Acari</taxon>
        <taxon>Parasitiformes</taxon>
        <taxon>Ixodida</taxon>
        <taxon>Ixodoidea</taxon>
        <taxon>Ixodidae</taxon>
        <taxon>Ixodinae</taxon>
        <taxon>Ixodes</taxon>
    </lineage>
</organism>
<keyword evidence="2" id="KW-1185">Reference proteome</keyword>
<protein>
    <submittedName>
        <fullName evidence="1">Uncharacterized protein</fullName>
    </submittedName>
</protein>
<accession>A0AC60NXT2</accession>
<gene>
    <name evidence="1" type="ORF">HPB47_010902</name>
</gene>
<name>A0AC60NXT2_IXOPE</name>
<evidence type="ECO:0000313" key="2">
    <source>
        <dbReference type="Proteomes" id="UP000805193"/>
    </source>
</evidence>
<dbReference type="EMBL" id="JABSTQ010011388">
    <property type="protein sequence ID" value="KAG0411967.1"/>
    <property type="molecule type" value="Genomic_DNA"/>
</dbReference>
<comment type="caution">
    <text evidence="1">The sequence shown here is derived from an EMBL/GenBank/DDBJ whole genome shotgun (WGS) entry which is preliminary data.</text>
</comment>
<sequence length="71" mass="7970">MDVLHPFAEIVGAHVGTLRDAMVQVDTLVREKRPLLSMSVIQSDEQLVRSFHLCCIRFCACKGVKEARVDT</sequence>
<proteinExistence type="predicted"/>
<reference evidence="1 2" key="1">
    <citation type="journal article" date="2020" name="Cell">
        <title>Large-Scale Comparative Analyses of Tick Genomes Elucidate Their Genetic Diversity and Vector Capacities.</title>
        <authorList>
            <consortium name="Tick Genome and Microbiome Consortium (TIGMIC)"/>
            <person name="Jia N."/>
            <person name="Wang J."/>
            <person name="Shi W."/>
            <person name="Du L."/>
            <person name="Sun Y."/>
            <person name="Zhan W."/>
            <person name="Jiang J.F."/>
            <person name="Wang Q."/>
            <person name="Zhang B."/>
            <person name="Ji P."/>
            <person name="Bell-Sakyi L."/>
            <person name="Cui X.M."/>
            <person name="Yuan T.T."/>
            <person name="Jiang B.G."/>
            <person name="Yang W.F."/>
            <person name="Lam T.T."/>
            <person name="Chang Q.C."/>
            <person name="Ding S.J."/>
            <person name="Wang X.J."/>
            <person name="Zhu J.G."/>
            <person name="Ruan X.D."/>
            <person name="Zhao L."/>
            <person name="Wei J.T."/>
            <person name="Ye R.Z."/>
            <person name="Que T.C."/>
            <person name="Du C.H."/>
            <person name="Zhou Y.H."/>
            <person name="Cheng J.X."/>
            <person name="Dai P.F."/>
            <person name="Guo W.B."/>
            <person name="Han X.H."/>
            <person name="Huang E.J."/>
            <person name="Li L.F."/>
            <person name="Wei W."/>
            <person name="Gao Y.C."/>
            <person name="Liu J.Z."/>
            <person name="Shao H.Z."/>
            <person name="Wang X."/>
            <person name="Wang C.C."/>
            <person name="Yang T.C."/>
            <person name="Huo Q.B."/>
            <person name="Li W."/>
            <person name="Chen H.Y."/>
            <person name="Chen S.E."/>
            <person name="Zhou L.G."/>
            <person name="Ni X.B."/>
            <person name="Tian J.H."/>
            <person name="Sheng Y."/>
            <person name="Liu T."/>
            <person name="Pan Y.S."/>
            <person name="Xia L.Y."/>
            <person name="Li J."/>
            <person name="Zhao F."/>
            <person name="Cao W.C."/>
        </authorList>
    </citation>
    <scope>NUCLEOTIDE SEQUENCE [LARGE SCALE GENOMIC DNA]</scope>
    <source>
        <strain evidence="1">Iper-2018</strain>
    </source>
</reference>
<dbReference type="Proteomes" id="UP000805193">
    <property type="component" value="Unassembled WGS sequence"/>
</dbReference>